<dbReference type="AlphaFoldDB" id="A0A0F9FHX1"/>
<proteinExistence type="predicted"/>
<comment type="caution">
    <text evidence="1">The sequence shown here is derived from an EMBL/GenBank/DDBJ whole genome shotgun (WGS) entry which is preliminary data.</text>
</comment>
<reference evidence="1" key="1">
    <citation type="journal article" date="2015" name="Nature">
        <title>Complex archaea that bridge the gap between prokaryotes and eukaryotes.</title>
        <authorList>
            <person name="Spang A."/>
            <person name="Saw J.H."/>
            <person name="Jorgensen S.L."/>
            <person name="Zaremba-Niedzwiedzka K."/>
            <person name="Martijn J."/>
            <person name="Lind A.E."/>
            <person name="van Eijk R."/>
            <person name="Schleper C."/>
            <person name="Guy L."/>
            <person name="Ettema T.J."/>
        </authorList>
    </citation>
    <scope>NUCLEOTIDE SEQUENCE</scope>
</reference>
<sequence>MNDEWQEYDGNYEKIEYDIRLKDGTIIENCWPNAGTFHVLDDTRRVINGDSVTHIREREPCG</sequence>
<dbReference type="EMBL" id="LAZR01032495">
    <property type="protein sequence ID" value="KKL50722.1"/>
    <property type="molecule type" value="Genomic_DNA"/>
</dbReference>
<protein>
    <submittedName>
        <fullName evidence="1">Uncharacterized protein</fullName>
    </submittedName>
</protein>
<organism evidence="1">
    <name type="scientific">marine sediment metagenome</name>
    <dbReference type="NCBI Taxonomy" id="412755"/>
    <lineage>
        <taxon>unclassified sequences</taxon>
        <taxon>metagenomes</taxon>
        <taxon>ecological metagenomes</taxon>
    </lineage>
</organism>
<gene>
    <name evidence="1" type="ORF">LCGC14_2302640</name>
</gene>
<accession>A0A0F9FHX1</accession>
<name>A0A0F9FHX1_9ZZZZ</name>
<evidence type="ECO:0000313" key="1">
    <source>
        <dbReference type="EMBL" id="KKL50722.1"/>
    </source>
</evidence>